<dbReference type="Gene3D" id="1.20.140.10">
    <property type="entry name" value="Butyryl-CoA Dehydrogenase, subunit A, domain 3"/>
    <property type="match status" value="1"/>
</dbReference>
<keyword evidence="5" id="KW-1185">Reference proteome</keyword>
<feature type="domain" description="Acyl-CoA dehydrogenase/oxidase N-terminal" evidence="2">
    <location>
        <begin position="37"/>
        <end position="100"/>
    </location>
</feature>
<reference evidence="4 5" key="1">
    <citation type="submission" date="2019-07" db="EMBL/GenBank/DDBJ databases">
        <title>Whole genome shotgun sequence of Pseudonocardia sulfidoxydans NBRC 16205.</title>
        <authorList>
            <person name="Hosoyama A."/>
            <person name="Uohara A."/>
            <person name="Ohji S."/>
            <person name="Ichikawa N."/>
        </authorList>
    </citation>
    <scope>NUCLEOTIDE SEQUENCE [LARGE SCALE GENOMIC DNA]</scope>
    <source>
        <strain evidence="4 5">NBRC 16205</strain>
    </source>
</reference>
<dbReference type="SUPFAM" id="SSF47203">
    <property type="entry name" value="Acyl-CoA dehydrogenase C-terminal domain-like"/>
    <property type="match status" value="1"/>
</dbReference>
<comment type="caution">
    <text evidence="4">The sequence shown here is derived from an EMBL/GenBank/DDBJ whole genome shotgun (WGS) entry which is preliminary data.</text>
</comment>
<accession>A0A511DCR4</accession>
<protein>
    <submittedName>
        <fullName evidence="4">Acyl-CoA dehydrogenase</fullName>
    </submittedName>
</protein>
<dbReference type="GO" id="GO:0050660">
    <property type="term" value="F:flavin adenine dinucleotide binding"/>
    <property type="evidence" value="ECO:0007669"/>
    <property type="project" value="InterPro"/>
</dbReference>
<evidence type="ECO:0000256" key="1">
    <source>
        <dbReference type="ARBA" id="ARBA00023002"/>
    </source>
</evidence>
<organism evidence="4 5">
    <name type="scientific">Pseudonocardia sulfidoxydans NBRC 16205</name>
    <dbReference type="NCBI Taxonomy" id="1223511"/>
    <lineage>
        <taxon>Bacteria</taxon>
        <taxon>Bacillati</taxon>
        <taxon>Actinomycetota</taxon>
        <taxon>Actinomycetes</taxon>
        <taxon>Pseudonocardiales</taxon>
        <taxon>Pseudonocardiaceae</taxon>
        <taxon>Pseudonocardia</taxon>
    </lineage>
</organism>
<dbReference type="InterPro" id="IPR036250">
    <property type="entry name" value="AcylCo_DH-like_C"/>
</dbReference>
<dbReference type="EMBL" id="BJVJ01000008">
    <property type="protein sequence ID" value="GEL22347.1"/>
    <property type="molecule type" value="Genomic_DNA"/>
</dbReference>
<evidence type="ECO:0000313" key="4">
    <source>
        <dbReference type="EMBL" id="GEL22347.1"/>
    </source>
</evidence>
<dbReference type="Proteomes" id="UP000321685">
    <property type="component" value="Unassembled WGS sequence"/>
</dbReference>
<dbReference type="InterPro" id="IPR013786">
    <property type="entry name" value="AcylCoA_DH/ox_N"/>
</dbReference>
<dbReference type="PANTHER" id="PTHR43884:SF12">
    <property type="entry name" value="ISOVALERYL-COA DEHYDROGENASE, MITOCHONDRIAL-RELATED"/>
    <property type="match status" value="1"/>
</dbReference>
<dbReference type="Gene3D" id="1.10.540.10">
    <property type="entry name" value="Acyl-CoA dehydrogenase/oxidase, N-terminal domain"/>
    <property type="match status" value="1"/>
</dbReference>
<evidence type="ECO:0000259" key="2">
    <source>
        <dbReference type="Pfam" id="PF02771"/>
    </source>
</evidence>
<sequence length="403" mass="42886">MEADTMTETLTRPAPTAEDSVDYVARARSIKPIIDAEAETMEAGATITKPVVDALAENELFWVLVPREYGGGGQGIVNSLKVVEELARADGSVGWAFMANAFSTGVAVGFFPEDGAREMYAGADKAVTAGMILPTGTGKRVDGGYEVTGTYGFGSGSHHASWIGAGFVVLGDDGNPEMNGETPVCRIAFVPRDQVEFLGGWDVMGMAATGSDNYKVDGLFVPEAHTMDTFSTEPVRPEAVYKLGMLGIGVGGHAPVALGIAQRALEEIARITADKKRPGYPTVVGDSEMFRRGFVEHDALLQAARLYVYQAHADAEAAAAAGTITDEHRARLRQAATWVQKVAQDIVTWAYNWGGSASIRNPSVLGRCLRDIAVGAQHMLVEPMTLVEASTPIIAGYLKKEND</sequence>
<dbReference type="SUPFAM" id="SSF56645">
    <property type="entry name" value="Acyl-CoA dehydrogenase NM domain-like"/>
    <property type="match status" value="1"/>
</dbReference>
<evidence type="ECO:0000313" key="5">
    <source>
        <dbReference type="Proteomes" id="UP000321685"/>
    </source>
</evidence>
<dbReference type="PIRSF" id="PIRSF016578">
    <property type="entry name" value="HsaA"/>
    <property type="match status" value="1"/>
</dbReference>
<dbReference type="GO" id="GO:0003995">
    <property type="term" value="F:acyl-CoA dehydrogenase activity"/>
    <property type="evidence" value="ECO:0007669"/>
    <property type="project" value="TreeGrafter"/>
</dbReference>
<dbReference type="InterPro" id="IPR037069">
    <property type="entry name" value="AcylCoA_DH/ox_N_sf"/>
</dbReference>
<proteinExistence type="predicted"/>
<dbReference type="InterPro" id="IPR009100">
    <property type="entry name" value="AcylCoA_DH/oxidase_NM_dom_sf"/>
</dbReference>
<dbReference type="InterPro" id="IPR046373">
    <property type="entry name" value="Acyl-CoA_Oxase/DH_mid-dom_sf"/>
</dbReference>
<dbReference type="Pfam" id="PF02771">
    <property type="entry name" value="Acyl-CoA_dh_N"/>
    <property type="match status" value="1"/>
</dbReference>
<dbReference type="Pfam" id="PF08028">
    <property type="entry name" value="Acyl-CoA_dh_2"/>
    <property type="match status" value="1"/>
</dbReference>
<keyword evidence="1" id="KW-0560">Oxidoreductase</keyword>
<name>A0A511DCR4_9PSEU</name>
<feature type="domain" description="Acyl-CoA dehydrogenase C-terminal" evidence="3">
    <location>
        <begin position="252"/>
        <end position="382"/>
    </location>
</feature>
<evidence type="ECO:0000259" key="3">
    <source>
        <dbReference type="Pfam" id="PF08028"/>
    </source>
</evidence>
<dbReference type="PANTHER" id="PTHR43884">
    <property type="entry name" value="ACYL-COA DEHYDROGENASE"/>
    <property type="match status" value="1"/>
</dbReference>
<dbReference type="Gene3D" id="2.40.110.10">
    <property type="entry name" value="Butyryl-CoA Dehydrogenase, subunit A, domain 2"/>
    <property type="match status" value="1"/>
</dbReference>
<gene>
    <name evidence="4" type="ORF">PSU4_13010</name>
</gene>
<dbReference type="AlphaFoldDB" id="A0A511DCR4"/>
<dbReference type="InterPro" id="IPR013107">
    <property type="entry name" value="Acyl-CoA_DH_C"/>
</dbReference>